<protein>
    <submittedName>
        <fullName evidence="1">Uncharacterized protein</fullName>
    </submittedName>
</protein>
<dbReference type="Proteomes" id="UP001597212">
    <property type="component" value="Unassembled WGS sequence"/>
</dbReference>
<name>A0ABW4CXJ2_9LACO</name>
<keyword evidence="2" id="KW-1185">Reference proteome</keyword>
<sequence length="57" mass="6459">MTETKQDVFNAAVEKAIGMTLVTGYTAYGDKYREDMQKRYAAASDGDRECPYCHETK</sequence>
<accession>A0ABW4CXJ2</accession>
<comment type="caution">
    <text evidence="1">The sequence shown here is derived from an EMBL/GenBank/DDBJ whole genome shotgun (WGS) entry which is preliminary data.</text>
</comment>
<dbReference type="RefSeq" id="WP_164506117.1">
    <property type="nucleotide sequence ID" value="NZ_JBHTOK010000063.1"/>
</dbReference>
<reference evidence="2" key="1">
    <citation type="journal article" date="2019" name="Int. J. Syst. Evol. Microbiol.">
        <title>The Global Catalogue of Microorganisms (GCM) 10K type strain sequencing project: providing services to taxonomists for standard genome sequencing and annotation.</title>
        <authorList>
            <consortium name="The Broad Institute Genomics Platform"/>
            <consortium name="The Broad Institute Genome Sequencing Center for Infectious Disease"/>
            <person name="Wu L."/>
            <person name="Ma J."/>
        </authorList>
    </citation>
    <scope>NUCLEOTIDE SEQUENCE [LARGE SCALE GENOMIC DNA]</scope>
    <source>
        <strain evidence="2">CCM 8912</strain>
    </source>
</reference>
<dbReference type="EMBL" id="JBHTOK010000063">
    <property type="protein sequence ID" value="MFD1441210.1"/>
    <property type="molecule type" value="Genomic_DNA"/>
</dbReference>
<gene>
    <name evidence="1" type="ORF">ACFQ5K_07475</name>
</gene>
<organism evidence="1 2">
    <name type="scientific">Lacticaseibacillus hegangensis</name>
    <dbReference type="NCBI Taxonomy" id="2486010"/>
    <lineage>
        <taxon>Bacteria</taxon>
        <taxon>Bacillati</taxon>
        <taxon>Bacillota</taxon>
        <taxon>Bacilli</taxon>
        <taxon>Lactobacillales</taxon>
        <taxon>Lactobacillaceae</taxon>
        <taxon>Lacticaseibacillus</taxon>
    </lineage>
</organism>
<proteinExistence type="predicted"/>
<evidence type="ECO:0000313" key="1">
    <source>
        <dbReference type="EMBL" id="MFD1441210.1"/>
    </source>
</evidence>
<evidence type="ECO:0000313" key="2">
    <source>
        <dbReference type="Proteomes" id="UP001597212"/>
    </source>
</evidence>